<dbReference type="AlphaFoldDB" id="A0A6I9QLC1"/>
<proteinExistence type="predicted"/>
<name>A0A6I9QLC1_ELAGV</name>
<keyword evidence="2" id="KW-1185">Reference proteome</keyword>
<evidence type="ECO:0000256" key="1">
    <source>
        <dbReference type="SAM" id="MobiDB-lite"/>
    </source>
</evidence>
<dbReference type="RefSeq" id="XP_010911282.1">
    <property type="nucleotide sequence ID" value="XM_010912980.1"/>
</dbReference>
<organism evidence="2 3">
    <name type="scientific">Elaeis guineensis var. tenera</name>
    <name type="common">Oil palm</name>
    <dbReference type="NCBI Taxonomy" id="51953"/>
    <lineage>
        <taxon>Eukaryota</taxon>
        <taxon>Viridiplantae</taxon>
        <taxon>Streptophyta</taxon>
        <taxon>Embryophyta</taxon>
        <taxon>Tracheophyta</taxon>
        <taxon>Spermatophyta</taxon>
        <taxon>Magnoliopsida</taxon>
        <taxon>Liliopsida</taxon>
        <taxon>Arecaceae</taxon>
        <taxon>Arecoideae</taxon>
        <taxon>Cocoseae</taxon>
        <taxon>Elaeidinae</taxon>
        <taxon>Elaeis</taxon>
    </lineage>
</organism>
<gene>
    <name evidence="3" type="primary">LOC105037299</name>
</gene>
<feature type="region of interest" description="Disordered" evidence="1">
    <location>
        <begin position="1"/>
        <end position="98"/>
    </location>
</feature>
<dbReference type="InParanoid" id="A0A6I9QLC1"/>
<evidence type="ECO:0000313" key="3">
    <source>
        <dbReference type="RefSeq" id="XP_010911282.1"/>
    </source>
</evidence>
<protein>
    <submittedName>
        <fullName evidence="3">Formin-like</fullName>
    </submittedName>
</protein>
<dbReference type="Proteomes" id="UP000504607">
    <property type="component" value="Unplaced"/>
</dbReference>
<reference evidence="3" key="1">
    <citation type="submission" date="2025-08" db="UniProtKB">
        <authorList>
            <consortium name="RefSeq"/>
        </authorList>
    </citation>
    <scope>IDENTIFICATION</scope>
</reference>
<accession>A0A6I9QLC1</accession>
<evidence type="ECO:0000313" key="2">
    <source>
        <dbReference type="Proteomes" id="UP000504607"/>
    </source>
</evidence>
<sequence length="163" mass="17861">MERRKEIPPSQLLPHPDAPSSSNGHERWPLSHLNAPSSSDGDREDRSDTYSCESTVNDGRYRTLAPPPPPTAVANDGHYRTPMPPPPPMATANDGHCPTLVPPPPLMIAARIDPVPTLVSQPLPYSSAPFFSDGGHERCFRTSLLSESFRASVSFTMEMSLRF</sequence>